<proteinExistence type="predicted"/>
<evidence type="ECO:0000313" key="1">
    <source>
        <dbReference type="EMBL" id="UQC84616.1"/>
    </source>
</evidence>
<reference evidence="1" key="1">
    <citation type="journal article" date="2021" name="Mol. Plant Microbe Interact.">
        <title>Complete Genome Sequence of the Plant-Pathogenic Fungus Colletotrichum lupini.</title>
        <authorList>
            <person name="Baroncelli R."/>
            <person name="Pensec F."/>
            <person name="Da Lio D."/>
            <person name="Boufleur T."/>
            <person name="Vicente I."/>
            <person name="Sarrocco S."/>
            <person name="Picot A."/>
            <person name="Baraldi E."/>
            <person name="Sukno S."/>
            <person name="Thon M."/>
            <person name="Le Floch G."/>
        </authorList>
    </citation>
    <scope>NUCLEOTIDE SEQUENCE</scope>
    <source>
        <strain evidence="1">IMI 504893</strain>
    </source>
</reference>
<protein>
    <submittedName>
        <fullName evidence="1">Uncharacterized protein</fullName>
    </submittedName>
</protein>
<accession>A0A9Q8SW33</accession>
<organism evidence="1 2">
    <name type="scientific">Colletotrichum lupini</name>
    <dbReference type="NCBI Taxonomy" id="145971"/>
    <lineage>
        <taxon>Eukaryota</taxon>
        <taxon>Fungi</taxon>
        <taxon>Dikarya</taxon>
        <taxon>Ascomycota</taxon>
        <taxon>Pezizomycotina</taxon>
        <taxon>Sordariomycetes</taxon>
        <taxon>Hypocreomycetidae</taxon>
        <taxon>Glomerellales</taxon>
        <taxon>Glomerellaceae</taxon>
        <taxon>Colletotrichum</taxon>
        <taxon>Colletotrichum acutatum species complex</taxon>
    </lineage>
</organism>
<dbReference type="AlphaFoldDB" id="A0A9Q8SW33"/>
<sequence>MELTIVMQGISAPTCKEAPAGFPSALSELVHLIPHRSPHTLTMSPSLASRPAPCRLSIVLLVLASASHFAIYPAIQSVFPALVAFSERECLVLNMHPSPLSTPRNDIEARASNRILTFTHSPLVIPLQQGFGLLLPTTYADCTVSHLPRRESRFRLQLMATAESSVQCCLHGGPTSTISYSMRAILSVVLDTSHLSDSATAH</sequence>
<evidence type="ECO:0000313" key="2">
    <source>
        <dbReference type="Proteomes" id="UP000830671"/>
    </source>
</evidence>
<dbReference type="Proteomes" id="UP000830671">
    <property type="component" value="Chromosome 5"/>
</dbReference>
<dbReference type="KEGG" id="clup:CLUP02_10113"/>
<gene>
    <name evidence="1" type="ORF">CLUP02_10113</name>
</gene>
<dbReference type="RefSeq" id="XP_049146233.1">
    <property type="nucleotide sequence ID" value="XM_049289089.1"/>
</dbReference>
<dbReference type="GeneID" id="73344099"/>
<dbReference type="EMBL" id="CP019477">
    <property type="protein sequence ID" value="UQC84616.1"/>
    <property type="molecule type" value="Genomic_DNA"/>
</dbReference>
<name>A0A9Q8SW33_9PEZI</name>
<keyword evidence="2" id="KW-1185">Reference proteome</keyword>